<dbReference type="AlphaFoldDB" id="A0A078AU07"/>
<organism evidence="2 3">
    <name type="scientific">Stylonychia lemnae</name>
    <name type="common">Ciliate</name>
    <dbReference type="NCBI Taxonomy" id="5949"/>
    <lineage>
        <taxon>Eukaryota</taxon>
        <taxon>Sar</taxon>
        <taxon>Alveolata</taxon>
        <taxon>Ciliophora</taxon>
        <taxon>Intramacronucleata</taxon>
        <taxon>Spirotrichea</taxon>
        <taxon>Stichotrichia</taxon>
        <taxon>Sporadotrichida</taxon>
        <taxon>Oxytrichidae</taxon>
        <taxon>Stylonychinae</taxon>
        <taxon>Stylonychia</taxon>
    </lineage>
</organism>
<dbReference type="EMBL" id="CCKQ01014007">
    <property type="protein sequence ID" value="CDW85739.1"/>
    <property type="molecule type" value="Genomic_DNA"/>
</dbReference>
<evidence type="ECO:0000313" key="3">
    <source>
        <dbReference type="Proteomes" id="UP000039865"/>
    </source>
</evidence>
<keyword evidence="1" id="KW-0812">Transmembrane</keyword>
<dbReference type="InParanoid" id="A0A078AU07"/>
<name>A0A078AU07_STYLE</name>
<evidence type="ECO:0000313" key="2">
    <source>
        <dbReference type="EMBL" id="CDW85739.1"/>
    </source>
</evidence>
<accession>A0A078AU07</accession>
<evidence type="ECO:0000256" key="1">
    <source>
        <dbReference type="SAM" id="Phobius"/>
    </source>
</evidence>
<feature type="transmembrane region" description="Helical" evidence="1">
    <location>
        <begin position="20"/>
        <end position="39"/>
    </location>
</feature>
<protein>
    <submittedName>
        <fullName evidence="2">Uncharacterized protein</fullName>
    </submittedName>
</protein>
<proteinExistence type="predicted"/>
<keyword evidence="1" id="KW-0472">Membrane</keyword>
<sequence>MVRILSITAPVYPILMRLALWALLPQVMMPSAAILLLNISISLTGRFPNPARAHAVCHGCLCQCDFNGKRHLHSIQL</sequence>
<reference evidence="2 3" key="1">
    <citation type="submission" date="2014-06" db="EMBL/GenBank/DDBJ databases">
        <authorList>
            <person name="Swart Estienne"/>
        </authorList>
    </citation>
    <scope>NUCLEOTIDE SEQUENCE [LARGE SCALE GENOMIC DNA]</scope>
    <source>
        <strain evidence="2 3">130c</strain>
    </source>
</reference>
<keyword evidence="1" id="KW-1133">Transmembrane helix</keyword>
<keyword evidence="3" id="KW-1185">Reference proteome</keyword>
<gene>
    <name evidence="2" type="primary">Contig14543.g15500</name>
    <name evidence="2" type="ORF">STYLEM_14825</name>
</gene>
<dbReference type="Proteomes" id="UP000039865">
    <property type="component" value="Unassembled WGS sequence"/>
</dbReference>